<dbReference type="Pfam" id="PF06114">
    <property type="entry name" value="Peptidase_M78"/>
    <property type="match status" value="1"/>
</dbReference>
<name>A0A2R8B145_9RHOB</name>
<dbReference type="InterPro" id="IPR010359">
    <property type="entry name" value="IrrE_HExxH"/>
</dbReference>
<reference evidence="3" key="1">
    <citation type="submission" date="2018-03" db="EMBL/GenBank/DDBJ databases">
        <authorList>
            <person name="Rodrigo-Torres L."/>
            <person name="Arahal R. D."/>
            <person name="Lucena T."/>
        </authorList>
    </citation>
    <scope>NUCLEOTIDE SEQUENCE [LARGE SCALE GENOMIC DNA]</scope>
    <source>
        <strain evidence="3">CECT 8871</strain>
    </source>
</reference>
<dbReference type="Proteomes" id="UP000244904">
    <property type="component" value="Unassembled WGS sequence"/>
</dbReference>
<evidence type="ECO:0000259" key="1">
    <source>
        <dbReference type="Pfam" id="PF06114"/>
    </source>
</evidence>
<sequence>MAKNYILRRRTQERIDERVERLLNRLGNPEPPLKLEHVRDALDLDRAYFQKDDPSLMDDVISMLRVAGKQVLRRPTLFIDAVKKFDLRAFYLPDEKRILMDKDLHKLKFRWIEAHEVGHSLLPWHEGAMLGDDKQTLRPNCHEQMEAEANFAAARLLFLRDRFAIEARDYAPSLEAVKALQPRFDNTLTTTFWRCVEIWGASTPIIGLVTGHPHPIKREADFDPKEPCSHFVQSPAFASGFKGCDEIDVFNMVVDYCSAARGGRLGGADIVLHDDNGDPHVFTFETVKWGYALTLGVYRGPHRSVIAI</sequence>
<accession>A0A2R8B145</accession>
<evidence type="ECO:0000313" key="2">
    <source>
        <dbReference type="EMBL" id="SPF81993.1"/>
    </source>
</evidence>
<organism evidence="2 3">
    <name type="scientific">Pseudoprimorskyibacter insulae</name>
    <dbReference type="NCBI Taxonomy" id="1695997"/>
    <lineage>
        <taxon>Bacteria</taxon>
        <taxon>Pseudomonadati</taxon>
        <taxon>Pseudomonadota</taxon>
        <taxon>Alphaproteobacteria</taxon>
        <taxon>Rhodobacterales</taxon>
        <taxon>Paracoccaceae</taxon>
        <taxon>Pseudoprimorskyibacter</taxon>
    </lineage>
</organism>
<feature type="domain" description="IrrE N-terminal-like" evidence="1">
    <location>
        <begin position="81"/>
        <end position="184"/>
    </location>
</feature>
<dbReference type="Gene3D" id="1.10.10.2910">
    <property type="match status" value="1"/>
</dbReference>
<dbReference type="AlphaFoldDB" id="A0A2R8B145"/>
<gene>
    <name evidence="2" type="ORF">PRI8871_03821</name>
</gene>
<proteinExistence type="predicted"/>
<dbReference type="OrthoDB" id="266526at2"/>
<protein>
    <recommendedName>
        <fullName evidence="1">IrrE N-terminal-like domain-containing protein</fullName>
    </recommendedName>
</protein>
<dbReference type="RefSeq" id="WP_009574257.1">
    <property type="nucleotide sequence ID" value="NZ_OMOJ01000018.1"/>
</dbReference>
<evidence type="ECO:0000313" key="3">
    <source>
        <dbReference type="Proteomes" id="UP000244904"/>
    </source>
</evidence>
<dbReference type="EMBL" id="OMOJ01000018">
    <property type="protein sequence ID" value="SPF81993.1"/>
    <property type="molecule type" value="Genomic_DNA"/>
</dbReference>
<keyword evidence="3" id="KW-1185">Reference proteome</keyword>